<dbReference type="Proteomes" id="UP001488805">
    <property type="component" value="Unassembled WGS sequence"/>
</dbReference>
<keyword evidence="3" id="KW-1185">Reference proteome</keyword>
<evidence type="ECO:0000313" key="3">
    <source>
        <dbReference type="Proteomes" id="UP001488805"/>
    </source>
</evidence>
<reference evidence="2 3" key="1">
    <citation type="journal article" date="2024" name="Genome Biol. Evol.">
        <title>Chromosome-level genome assembly of the viviparous eelpout Zoarces viviparus.</title>
        <authorList>
            <person name="Fuhrmann N."/>
            <person name="Brasseur M.V."/>
            <person name="Bakowski C.E."/>
            <person name="Podsiadlowski L."/>
            <person name="Prost S."/>
            <person name="Krehenwinkel H."/>
            <person name="Mayer C."/>
        </authorList>
    </citation>
    <scope>NUCLEOTIDE SEQUENCE [LARGE SCALE GENOMIC DNA]</scope>
    <source>
        <strain evidence="2">NO-MEL_2022_Ind0_liver</strain>
    </source>
</reference>
<dbReference type="AlphaFoldDB" id="A0AAW1DZ27"/>
<evidence type="ECO:0000256" key="1">
    <source>
        <dbReference type="SAM" id="MobiDB-lite"/>
    </source>
</evidence>
<gene>
    <name evidence="2" type="ORF">VZT92_026286</name>
</gene>
<feature type="region of interest" description="Disordered" evidence="1">
    <location>
        <begin position="51"/>
        <end position="81"/>
    </location>
</feature>
<evidence type="ECO:0000313" key="2">
    <source>
        <dbReference type="EMBL" id="KAK9515659.1"/>
    </source>
</evidence>
<feature type="compositionally biased region" description="Acidic residues" evidence="1">
    <location>
        <begin position="8"/>
        <end position="21"/>
    </location>
</feature>
<organism evidence="2 3">
    <name type="scientific">Zoarces viviparus</name>
    <name type="common">Viviparous eelpout</name>
    <name type="synonym">Blennius viviparus</name>
    <dbReference type="NCBI Taxonomy" id="48416"/>
    <lineage>
        <taxon>Eukaryota</taxon>
        <taxon>Metazoa</taxon>
        <taxon>Chordata</taxon>
        <taxon>Craniata</taxon>
        <taxon>Vertebrata</taxon>
        <taxon>Euteleostomi</taxon>
        <taxon>Actinopterygii</taxon>
        <taxon>Neopterygii</taxon>
        <taxon>Teleostei</taxon>
        <taxon>Neoteleostei</taxon>
        <taxon>Acanthomorphata</taxon>
        <taxon>Eupercaria</taxon>
        <taxon>Perciformes</taxon>
        <taxon>Cottioidei</taxon>
        <taxon>Zoarcales</taxon>
        <taxon>Zoarcidae</taxon>
        <taxon>Zoarcinae</taxon>
        <taxon>Zoarces</taxon>
    </lineage>
</organism>
<protein>
    <submittedName>
        <fullName evidence="2">Uncharacterized protein</fullName>
    </submittedName>
</protein>
<dbReference type="EMBL" id="JBCEZU010000586">
    <property type="protein sequence ID" value="KAK9515659.1"/>
    <property type="molecule type" value="Genomic_DNA"/>
</dbReference>
<accession>A0AAW1DZ27</accession>
<comment type="caution">
    <text evidence="2">The sequence shown here is derived from an EMBL/GenBank/DDBJ whole genome shotgun (WGS) entry which is preliminary data.</text>
</comment>
<feature type="region of interest" description="Disordered" evidence="1">
    <location>
        <begin position="1"/>
        <end position="28"/>
    </location>
</feature>
<proteinExistence type="predicted"/>
<name>A0AAW1DZ27_ZOAVI</name>
<sequence length="81" mass="9133">MRSLNEPAQEEEEEEEEDEEGGYSGWRTRASRPVFQRCDIQSQTRLTEAAFGRTGVQPGSKGSELEEEEERALLLEDAASI</sequence>